<dbReference type="InterPro" id="IPR045247">
    <property type="entry name" value="Oye-like"/>
</dbReference>
<comment type="caution">
    <text evidence="2">The sequence shown here is derived from an EMBL/GenBank/DDBJ whole genome shotgun (WGS) entry which is preliminary data.</text>
</comment>
<dbReference type="Proteomes" id="UP000807469">
    <property type="component" value="Unassembled WGS sequence"/>
</dbReference>
<dbReference type="GO" id="GO:0010181">
    <property type="term" value="F:FMN binding"/>
    <property type="evidence" value="ECO:0007669"/>
    <property type="project" value="InterPro"/>
</dbReference>
<evidence type="ECO:0000313" key="3">
    <source>
        <dbReference type="Proteomes" id="UP000807469"/>
    </source>
</evidence>
<name>A0A9P5ZBJ5_9AGAR</name>
<dbReference type="PANTHER" id="PTHR22893">
    <property type="entry name" value="NADH OXIDOREDUCTASE-RELATED"/>
    <property type="match status" value="1"/>
</dbReference>
<evidence type="ECO:0000313" key="2">
    <source>
        <dbReference type="EMBL" id="KAF9484153.1"/>
    </source>
</evidence>
<protein>
    <submittedName>
        <fullName evidence="2">NADH:flavin oxidoreductase/NADH oxidase</fullName>
    </submittedName>
</protein>
<dbReference type="SUPFAM" id="SSF51395">
    <property type="entry name" value="FMN-linked oxidoreductases"/>
    <property type="match status" value="1"/>
</dbReference>
<dbReference type="CDD" id="cd02933">
    <property type="entry name" value="OYE_like_FMN"/>
    <property type="match status" value="1"/>
</dbReference>
<dbReference type="GO" id="GO:0003959">
    <property type="term" value="F:NADPH dehydrogenase activity"/>
    <property type="evidence" value="ECO:0007669"/>
    <property type="project" value="TreeGrafter"/>
</dbReference>
<dbReference type="OrthoDB" id="276546at2759"/>
<dbReference type="InterPro" id="IPR013785">
    <property type="entry name" value="Aldolase_TIM"/>
</dbReference>
<dbReference type="PANTHER" id="PTHR22893:SF91">
    <property type="entry name" value="NADPH DEHYDROGENASE 2-RELATED"/>
    <property type="match status" value="1"/>
</dbReference>
<organism evidence="2 3">
    <name type="scientific">Pholiota conissans</name>
    <dbReference type="NCBI Taxonomy" id="109636"/>
    <lineage>
        <taxon>Eukaryota</taxon>
        <taxon>Fungi</taxon>
        <taxon>Dikarya</taxon>
        <taxon>Basidiomycota</taxon>
        <taxon>Agaricomycotina</taxon>
        <taxon>Agaricomycetes</taxon>
        <taxon>Agaricomycetidae</taxon>
        <taxon>Agaricales</taxon>
        <taxon>Agaricineae</taxon>
        <taxon>Strophariaceae</taxon>
        <taxon>Pholiota</taxon>
    </lineage>
</organism>
<dbReference type="FunFam" id="3.20.20.70:FF:000138">
    <property type="entry name" value="NADPH dehydrogenase 1"/>
    <property type="match status" value="1"/>
</dbReference>
<dbReference type="Gene3D" id="3.20.20.70">
    <property type="entry name" value="Aldolase class I"/>
    <property type="match status" value="1"/>
</dbReference>
<feature type="domain" description="NADH:flavin oxidoreductase/NADH oxidase N-terminal" evidence="1">
    <location>
        <begin position="5"/>
        <end position="358"/>
    </location>
</feature>
<dbReference type="EMBL" id="MU155146">
    <property type="protein sequence ID" value="KAF9484153.1"/>
    <property type="molecule type" value="Genomic_DNA"/>
</dbReference>
<reference evidence="2" key="1">
    <citation type="submission" date="2020-11" db="EMBL/GenBank/DDBJ databases">
        <authorList>
            <consortium name="DOE Joint Genome Institute"/>
            <person name="Ahrendt S."/>
            <person name="Riley R."/>
            <person name="Andreopoulos W."/>
            <person name="Labutti K."/>
            <person name="Pangilinan J."/>
            <person name="Ruiz-Duenas F.J."/>
            <person name="Barrasa J.M."/>
            <person name="Sanchez-Garcia M."/>
            <person name="Camarero S."/>
            <person name="Miyauchi S."/>
            <person name="Serrano A."/>
            <person name="Linde D."/>
            <person name="Babiker R."/>
            <person name="Drula E."/>
            <person name="Ayuso-Fernandez I."/>
            <person name="Pacheco R."/>
            <person name="Padilla G."/>
            <person name="Ferreira P."/>
            <person name="Barriuso J."/>
            <person name="Kellner H."/>
            <person name="Castanera R."/>
            <person name="Alfaro M."/>
            <person name="Ramirez L."/>
            <person name="Pisabarro A.G."/>
            <person name="Kuo A."/>
            <person name="Tritt A."/>
            <person name="Lipzen A."/>
            <person name="He G."/>
            <person name="Yan M."/>
            <person name="Ng V."/>
            <person name="Cullen D."/>
            <person name="Martin F."/>
            <person name="Rosso M.-N."/>
            <person name="Henrissat B."/>
            <person name="Hibbett D."/>
            <person name="Martinez A.T."/>
            <person name="Grigoriev I.V."/>
        </authorList>
    </citation>
    <scope>NUCLEOTIDE SEQUENCE</scope>
    <source>
        <strain evidence="2">CIRM-BRFM 674</strain>
    </source>
</reference>
<dbReference type="AlphaFoldDB" id="A0A9P5ZBJ5"/>
<dbReference type="InterPro" id="IPR001155">
    <property type="entry name" value="OxRdtase_FMN_N"/>
</dbReference>
<gene>
    <name evidence="2" type="ORF">BDN70DRAFT_903792</name>
</gene>
<sequence length="392" mass="43178">MDALKLYTPTQVGDIALSHRVVMAPLTRLRADDNHVPRENIVAEYYSQRASVPGTLIITEATLIAQKAGGYDNVPGIWNADQIAAWKKVTEAVHAKGSYIFLQLWAVGRGAMLEVLERELGQSFTGEASPYVSSSNIPLLTREATAPAPRQLTIPEIAEYVELYAQAADNAVNQAGFDGVEVHGANGYLIDQFLQDVANKRTDKYGGSIENRTQFALEVLNAVTKRVGPKKTGFRISPWNPYQGMGMADPVPQFSYLVKQILQKHPDLAYLHVTAKRLDKVTEGEVPGVNDTFDAGGSENDFIREIWSKNGKKLITAGGYTKKTGERVAEEKGDLIAYGRPFISNPDLPYRLKHGLPLQKGDRDLYYAPTSDPKGYTDYPFSPEFVAEAKGI</sequence>
<evidence type="ECO:0000259" key="1">
    <source>
        <dbReference type="Pfam" id="PF00724"/>
    </source>
</evidence>
<dbReference type="Pfam" id="PF00724">
    <property type="entry name" value="Oxidored_FMN"/>
    <property type="match status" value="1"/>
</dbReference>
<proteinExistence type="predicted"/>
<keyword evidence="3" id="KW-1185">Reference proteome</keyword>
<accession>A0A9P5ZBJ5</accession>